<feature type="transmembrane region" description="Helical" evidence="13">
    <location>
        <begin position="233"/>
        <end position="255"/>
    </location>
</feature>
<evidence type="ECO:0000313" key="14">
    <source>
        <dbReference type="Ensembl" id="ENSLLEP00000035675.1"/>
    </source>
</evidence>
<keyword evidence="10 12" id="KW-0807">Transducer</keyword>
<dbReference type="GO" id="GO:0004930">
    <property type="term" value="F:G protein-coupled receptor activity"/>
    <property type="evidence" value="ECO:0007669"/>
    <property type="project" value="UniProtKB-KW"/>
</dbReference>
<dbReference type="SUPFAM" id="SSF81321">
    <property type="entry name" value="Family A G protein-coupled receptor-like"/>
    <property type="match status" value="1"/>
</dbReference>
<feature type="transmembrane region" description="Helical" evidence="13">
    <location>
        <begin position="261"/>
        <end position="281"/>
    </location>
</feature>
<dbReference type="Proteomes" id="UP000694569">
    <property type="component" value="Unplaced"/>
</dbReference>
<keyword evidence="7 12" id="KW-0297">G-protein coupled receptor</keyword>
<evidence type="ECO:0000313" key="15">
    <source>
        <dbReference type="Proteomes" id="UP000694569"/>
    </source>
</evidence>
<evidence type="ECO:0000256" key="4">
    <source>
        <dbReference type="ARBA" id="ARBA00022606"/>
    </source>
</evidence>
<dbReference type="PANTHER" id="PTHR11394:SF47">
    <property type="entry name" value="TASTE RECEPTOR TYPE 2 MEMBER 40"/>
    <property type="match status" value="1"/>
</dbReference>
<dbReference type="Pfam" id="PF05296">
    <property type="entry name" value="TAS2R"/>
    <property type="match status" value="1"/>
</dbReference>
<evidence type="ECO:0000256" key="9">
    <source>
        <dbReference type="ARBA" id="ARBA00023170"/>
    </source>
</evidence>
<feature type="transmembrane region" description="Helical" evidence="13">
    <location>
        <begin position="78"/>
        <end position="104"/>
    </location>
</feature>
<name>A0A8C5QCC7_9ANUR</name>
<reference evidence="14" key="1">
    <citation type="submission" date="2025-08" db="UniProtKB">
        <authorList>
            <consortium name="Ensembl"/>
        </authorList>
    </citation>
    <scope>IDENTIFICATION</scope>
</reference>
<dbReference type="GO" id="GO:0033038">
    <property type="term" value="F:bitter taste receptor activity"/>
    <property type="evidence" value="ECO:0007669"/>
    <property type="project" value="InterPro"/>
</dbReference>
<dbReference type="AlphaFoldDB" id="A0A8C5QCC7"/>
<keyword evidence="15" id="KW-1185">Reference proteome</keyword>
<keyword evidence="5 12" id="KW-0812">Transmembrane</keyword>
<evidence type="ECO:0000256" key="13">
    <source>
        <dbReference type="SAM" id="Phobius"/>
    </source>
</evidence>
<evidence type="ECO:0000256" key="2">
    <source>
        <dbReference type="ARBA" id="ARBA00007376"/>
    </source>
</evidence>
<evidence type="ECO:0000256" key="5">
    <source>
        <dbReference type="ARBA" id="ARBA00022692"/>
    </source>
</evidence>
<dbReference type="PANTHER" id="PTHR11394">
    <property type="entry name" value="TASTE RECEPTOR TYPE 2"/>
    <property type="match status" value="1"/>
</dbReference>
<protein>
    <recommendedName>
        <fullName evidence="12">Taste receptor type 2</fullName>
    </recommendedName>
</protein>
<feature type="transmembrane region" description="Helical" evidence="13">
    <location>
        <begin position="6"/>
        <end position="30"/>
    </location>
</feature>
<organism evidence="14 15">
    <name type="scientific">Leptobrachium leishanense</name>
    <name type="common">Leishan spiny toad</name>
    <dbReference type="NCBI Taxonomy" id="445787"/>
    <lineage>
        <taxon>Eukaryota</taxon>
        <taxon>Metazoa</taxon>
        <taxon>Chordata</taxon>
        <taxon>Craniata</taxon>
        <taxon>Vertebrata</taxon>
        <taxon>Euteleostomi</taxon>
        <taxon>Amphibia</taxon>
        <taxon>Batrachia</taxon>
        <taxon>Anura</taxon>
        <taxon>Pelobatoidea</taxon>
        <taxon>Megophryidae</taxon>
        <taxon>Leptobrachium</taxon>
    </lineage>
</organism>
<evidence type="ECO:0000256" key="3">
    <source>
        <dbReference type="ARBA" id="ARBA00022480"/>
    </source>
</evidence>
<feature type="transmembrane region" description="Helical" evidence="13">
    <location>
        <begin position="125"/>
        <end position="149"/>
    </location>
</feature>
<feature type="transmembrane region" description="Helical" evidence="13">
    <location>
        <begin position="42"/>
        <end position="66"/>
    </location>
</feature>
<keyword evidence="4 12" id="KW-0716">Sensory transduction</keyword>
<evidence type="ECO:0000256" key="7">
    <source>
        <dbReference type="ARBA" id="ARBA00023040"/>
    </source>
</evidence>
<proteinExistence type="inferred from homology"/>
<evidence type="ECO:0000256" key="12">
    <source>
        <dbReference type="RuleBase" id="RU004424"/>
    </source>
</evidence>
<keyword evidence="8 12" id="KW-0472">Membrane</keyword>
<keyword evidence="3 12" id="KW-0919">Taste</keyword>
<dbReference type="GeneTree" id="ENSGT01150000286961"/>
<dbReference type="GO" id="GO:0016020">
    <property type="term" value="C:membrane"/>
    <property type="evidence" value="ECO:0007669"/>
    <property type="project" value="UniProtKB-SubCell"/>
</dbReference>
<evidence type="ECO:0000256" key="10">
    <source>
        <dbReference type="ARBA" id="ARBA00023224"/>
    </source>
</evidence>
<evidence type="ECO:0000256" key="1">
    <source>
        <dbReference type="ARBA" id="ARBA00004141"/>
    </source>
</evidence>
<comment type="similarity">
    <text evidence="2 11">Belongs to the G-protein coupled receptor T2R family.</text>
</comment>
<dbReference type="Ensembl" id="ENSLLET00000037033.1">
    <property type="protein sequence ID" value="ENSLLEP00000035675.1"/>
    <property type="gene ID" value="ENSLLEG00000022521.1"/>
</dbReference>
<evidence type="ECO:0000256" key="11">
    <source>
        <dbReference type="RuleBase" id="RU004423"/>
    </source>
</evidence>
<dbReference type="InterPro" id="IPR007960">
    <property type="entry name" value="TAS2R"/>
</dbReference>
<keyword evidence="6 13" id="KW-1133">Transmembrane helix</keyword>
<accession>A0A8C5QCC7</accession>
<evidence type="ECO:0000256" key="6">
    <source>
        <dbReference type="ARBA" id="ARBA00022989"/>
    </source>
</evidence>
<dbReference type="OrthoDB" id="8876749at2759"/>
<comment type="subcellular location">
    <subcellularLocation>
        <location evidence="1 12">Membrane</location>
        <topology evidence="1 12">Multi-pass membrane protein</topology>
    </subcellularLocation>
</comment>
<dbReference type="Gene3D" id="1.20.1070.10">
    <property type="entry name" value="Rhodopsin 7-helix transmembrane proteins"/>
    <property type="match status" value="1"/>
</dbReference>
<keyword evidence="9 12" id="KW-0675">Receptor</keyword>
<feature type="transmembrane region" description="Helical" evidence="13">
    <location>
        <begin position="169"/>
        <end position="198"/>
    </location>
</feature>
<reference evidence="14" key="2">
    <citation type="submission" date="2025-09" db="UniProtKB">
        <authorList>
            <consortium name="Ensembl"/>
        </authorList>
    </citation>
    <scope>IDENTIFICATION</scope>
</reference>
<sequence length="304" mass="35023">MLPLTFISAFVLVDGLIGFILNTVILAINLRDWTKGARLQPFHYIHIVMALVNILLQCAVVLGFFMGRTPLLDDQYKFNAVFISMSFLFFLCFWLNACLCAYYLTSIASFNHHFFAWLKTHFSAIIPKFILVAAVGSFIVSFSGIWKVSLEKTTGTYDNLTMNSVAMDLFYFVVLLMGAVLPLIFTLLPIGLTLASIWRHMKRIQKNEHAKRMKKNDFFTPQMEAHITATRTIVLLVVLYAFFYMSCASIVLKSFNMEEILVFWIYVFNYPMAQSIVITLGNSKLKKAAKRIQNHLEKWWKDEL</sequence>
<evidence type="ECO:0000256" key="8">
    <source>
        <dbReference type="ARBA" id="ARBA00023136"/>
    </source>
</evidence>